<dbReference type="EMBL" id="CM029047">
    <property type="protein sequence ID" value="KAG2583003.1"/>
    <property type="molecule type" value="Genomic_DNA"/>
</dbReference>
<keyword evidence="1" id="KW-0732">Signal</keyword>
<name>A0A8T0RDS9_PANVG</name>
<comment type="caution">
    <text evidence="2">The sequence shown here is derived from an EMBL/GenBank/DDBJ whole genome shotgun (WGS) entry which is preliminary data.</text>
</comment>
<organism evidence="2 3">
    <name type="scientific">Panicum virgatum</name>
    <name type="common">Blackwell switchgrass</name>
    <dbReference type="NCBI Taxonomy" id="38727"/>
    <lineage>
        <taxon>Eukaryota</taxon>
        <taxon>Viridiplantae</taxon>
        <taxon>Streptophyta</taxon>
        <taxon>Embryophyta</taxon>
        <taxon>Tracheophyta</taxon>
        <taxon>Spermatophyta</taxon>
        <taxon>Magnoliopsida</taxon>
        <taxon>Liliopsida</taxon>
        <taxon>Poales</taxon>
        <taxon>Poaceae</taxon>
        <taxon>PACMAD clade</taxon>
        <taxon>Panicoideae</taxon>
        <taxon>Panicodae</taxon>
        <taxon>Paniceae</taxon>
        <taxon>Panicinae</taxon>
        <taxon>Panicum</taxon>
        <taxon>Panicum sect. Hiantes</taxon>
    </lineage>
</organism>
<feature type="signal peptide" evidence="1">
    <location>
        <begin position="1"/>
        <end position="15"/>
    </location>
</feature>
<keyword evidence="3" id="KW-1185">Reference proteome</keyword>
<evidence type="ECO:0000313" key="2">
    <source>
        <dbReference type="EMBL" id="KAG2583003.1"/>
    </source>
</evidence>
<feature type="chain" id="PRO_5035893629" evidence="1">
    <location>
        <begin position="16"/>
        <end position="140"/>
    </location>
</feature>
<gene>
    <name evidence="2" type="ORF">PVAP13_6KG150306</name>
</gene>
<evidence type="ECO:0000256" key="1">
    <source>
        <dbReference type="SAM" id="SignalP"/>
    </source>
</evidence>
<evidence type="ECO:0000313" key="3">
    <source>
        <dbReference type="Proteomes" id="UP000823388"/>
    </source>
</evidence>
<sequence length="140" mass="15483">MLHLIHIYLLSPVASFLPSPPFSPCSLFVPLSSTHPRPPPPSSSRRFLHPLLPPSPLSRHHLSCCLPSLPSHYLIFLPVTSPAGSATIARTLGRARQWHLAVAEGPCGAARQQSVASAMHGAMRGRARWLRQHRRFLNQR</sequence>
<reference evidence="2" key="1">
    <citation type="submission" date="2020-05" db="EMBL/GenBank/DDBJ databases">
        <title>WGS assembly of Panicum virgatum.</title>
        <authorList>
            <person name="Lovell J.T."/>
            <person name="Jenkins J."/>
            <person name="Shu S."/>
            <person name="Juenger T.E."/>
            <person name="Schmutz J."/>
        </authorList>
    </citation>
    <scope>NUCLEOTIDE SEQUENCE</scope>
    <source>
        <strain evidence="2">AP13</strain>
    </source>
</reference>
<proteinExistence type="predicted"/>
<protein>
    <submittedName>
        <fullName evidence="2">Uncharacterized protein</fullName>
    </submittedName>
</protein>
<accession>A0A8T0RDS9</accession>
<dbReference type="Proteomes" id="UP000823388">
    <property type="component" value="Chromosome 6K"/>
</dbReference>
<dbReference type="AlphaFoldDB" id="A0A8T0RDS9"/>